<feature type="non-terminal residue" evidence="2">
    <location>
        <position position="1"/>
    </location>
</feature>
<evidence type="ECO:0000313" key="2">
    <source>
        <dbReference type="EMBL" id="EJW78995.1"/>
    </source>
</evidence>
<dbReference type="Proteomes" id="UP000004810">
    <property type="component" value="Unassembled WGS sequence"/>
</dbReference>
<dbReference type="Pfam" id="PF04083">
    <property type="entry name" value="Abhydro_lipase"/>
    <property type="match status" value="1"/>
</dbReference>
<dbReference type="PANTHER" id="PTHR11005">
    <property type="entry name" value="LYSOSOMAL ACID LIPASE-RELATED"/>
    <property type="match status" value="1"/>
</dbReference>
<sequence length="74" mass="8524">VQIILYHGYPVQVFHAHTSDGYILDLHRIPFGKNGYSISRKYRPAIFLQHGLLGSSADWVENYPNESFGNYIKI</sequence>
<dbReference type="AlphaFoldDB" id="J9AWN9"/>
<feature type="domain" description="Partial AB-hydrolase lipase" evidence="1">
    <location>
        <begin position="2"/>
        <end position="62"/>
    </location>
</feature>
<dbReference type="Gene3D" id="3.40.50.1820">
    <property type="entry name" value="alpha/beta hydrolase"/>
    <property type="match status" value="1"/>
</dbReference>
<protein>
    <recommendedName>
        <fullName evidence="1">Partial AB-hydrolase lipase domain-containing protein</fullName>
    </recommendedName>
</protein>
<proteinExistence type="predicted"/>
<name>J9AWN9_WUCBA</name>
<gene>
    <name evidence="2" type="ORF">WUBG_10095</name>
</gene>
<comment type="caution">
    <text evidence="2">The sequence shown here is derived from an EMBL/GenBank/DDBJ whole genome shotgun (WGS) entry which is preliminary data.</text>
</comment>
<dbReference type="GO" id="GO:0006629">
    <property type="term" value="P:lipid metabolic process"/>
    <property type="evidence" value="ECO:0007669"/>
    <property type="project" value="InterPro"/>
</dbReference>
<evidence type="ECO:0000313" key="3">
    <source>
        <dbReference type="Proteomes" id="UP000004810"/>
    </source>
</evidence>
<evidence type="ECO:0000259" key="1">
    <source>
        <dbReference type="Pfam" id="PF04083"/>
    </source>
</evidence>
<dbReference type="SUPFAM" id="SSF53474">
    <property type="entry name" value="alpha/beta-Hydrolases"/>
    <property type="match status" value="1"/>
</dbReference>
<reference evidence="3" key="1">
    <citation type="submission" date="2012-08" db="EMBL/GenBank/DDBJ databases">
        <title>The Genome Sequence of Wuchereria bancrofti.</title>
        <authorList>
            <person name="Nutman T.B."/>
            <person name="Fink D.L."/>
            <person name="Russ C."/>
            <person name="Young S."/>
            <person name="Zeng Q."/>
            <person name="Koehrsen M."/>
            <person name="Alvarado L."/>
            <person name="Berlin A."/>
            <person name="Chapman S.B."/>
            <person name="Chen Z."/>
            <person name="Freedman E."/>
            <person name="Gellesch M."/>
            <person name="Goldberg J."/>
            <person name="Griggs A."/>
            <person name="Gujja S."/>
            <person name="Heilman E.R."/>
            <person name="Heiman D."/>
            <person name="Hepburn T."/>
            <person name="Howarth C."/>
            <person name="Jen D."/>
            <person name="Larson L."/>
            <person name="Lewis B."/>
            <person name="Mehta T."/>
            <person name="Park D."/>
            <person name="Pearson M."/>
            <person name="Roberts A."/>
            <person name="Saif S."/>
            <person name="Shea T."/>
            <person name="Shenoy N."/>
            <person name="Sisk P."/>
            <person name="Stolte C."/>
            <person name="Sykes S."/>
            <person name="Walk T."/>
            <person name="White J."/>
            <person name="Yandava C."/>
            <person name="Haas B."/>
            <person name="Henn M.R."/>
            <person name="Nusbaum C."/>
            <person name="Birren B."/>
        </authorList>
    </citation>
    <scope>NUCLEOTIDE SEQUENCE [LARGE SCALE GENOMIC DNA]</scope>
    <source>
        <strain evidence="3">NA</strain>
    </source>
</reference>
<accession>J9AWN9</accession>
<dbReference type="InterPro" id="IPR029058">
    <property type="entry name" value="AB_hydrolase_fold"/>
</dbReference>
<organism evidence="2 3">
    <name type="scientific">Wuchereria bancrofti</name>
    <dbReference type="NCBI Taxonomy" id="6293"/>
    <lineage>
        <taxon>Eukaryota</taxon>
        <taxon>Metazoa</taxon>
        <taxon>Ecdysozoa</taxon>
        <taxon>Nematoda</taxon>
        <taxon>Chromadorea</taxon>
        <taxon>Rhabditida</taxon>
        <taxon>Spirurina</taxon>
        <taxon>Spiruromorpha</taxon>
        <taxon>Filarioidea</taxon>
        <taxon>Onchocercidae</taxon>
        <taxon>Wuchereria</taxon>
    </lineage>
</organism>
<dbReference type="EMBL" id="ADBV01005966">
    <property type="protein sequence ID" value="EJW78995.1"/>
    <property type="molecule type" value="Genomic_DNA"/>
</dbReference>
<dbReference type="InterPro" id="IPR006693">
    <property type="entry name" value="AB_hydrolase_lipase"/>
</dbReference>